<comment type="caution">
    <text evidence="2">The sequence shown here is derived from an EMBL/GenBank/DDBJ whole genome shotgun (WGS) entry which is preliminary data.</text>
</comment>
<dbReference type="Pfam" id="PF01471">
    <property type="entry name" value="PG_binding_1"/>
    <property type="match status" value="3"/>
</dbReference>
<feature type="domain" description="Peptidoglycan binding-like" evidence="1">
    <location>
        <begin position="238"/>
        <end position="274"/>
    </location>
</feature>
<dbReference type="EMBL" id="BKBA01000008">
    <property type="protein sequence ID" value="GEQ13765.1"/>
    <property type="molecule type" value="Genomic_DNA"/>
</dbReference>
<evidence type="ECO:0000313" key="3">
    <source>
        <dbReference type="Proteomes" id="UP000321793"/>
    </source>
</evidence>
<evidence type="ECO:0000259" key="1">
    <source>
        <dbReference type="Pfam" id="PF01471"/>
    </source>
</evidence>
<accession>A0A512T0N8</accession>
<dbReference type="RefSeq" id="WP_222611960.1">
    <property type="nucleotide sequence ID" value="NZ_BAABDN010000001.1"/>
</dbReference>
<gene>
    <name evidence="2" type="ORF">KLO01_18120</name>
</gene>
<dbReference type="AlphaFoldDB" id="A0A512T0N8"/>
<feature type="domain" description="Peptidoglycan binding-like" evidence="1">
    <location>
        <begin position="79"/>
        <end position="136"/>
    </location>
</feature>
<dbReference type="SUPFAM" id="SSF47090">
    <property type="entry name" value="PGBD-like"/>
    <property type="match status" value="3"/>
</dbReference>
<organism evidence="2 3">
    <name type="scientific">Knoellia locipacati</name>
    <dbReference type="NCBI Taxonomy" id="882824"/>
    <lineage>
        <taxon>Bacteria</taxon>
        <taxon>Bacillati</taxon>
        <taxon>Actinomycetota</taxon>
        <taxon>Actinomycetes</taxon>
        <taxon>Micrococcales</taxon>
        <taxon>Intrasporangiaceae</taxon>
        <taxon>Knoellia</taxon>
    </lineage>
</organism>
<dbReference type="Proteomes" id="UP000321793">
    <property type="component" value="Unassembled WGS sequence"/>
</dbReference>
<feature type="domain" description="Peptidoglycan binding-like" evidence="1">
    <location>
        <begin position="16"/>
        <end position="69"/>
    </location>
</feature>
<keyword evidence="3" id="KW-1185">Reference proteome</keyword>
<evidence type="ECO:0000313" key="2">
    <source>
        <dbReference type="EMBL" id="GEQ13765.1"/>
    </source>
</evidence>
<dbReference type="InterPro" id="IPR036366">
    <property type="entry name" value="PGBDSf"/>
</dbReference>
<dbReference type="InterPro" id="IPR036365">
    <property type="entry name" value="PGBD-like_sf"/>
</dbReference>
<protein>
    <recommendedName>
        <fullName evidence="1">Peptidoglycan binding-like domain-containing protein</fullName>
    </recommendedName>
</protein>
<dbReference type="Gene3D" id="1.10.101.10">
    <property type="entry name" value="PGBD-like superfamily/PGBD"/>
    <property type="match status" value="3"/>
</dbReference>
<sequence>MNTKPWRTAASGAASPAVKGIQLLLRAHGRTVTPDGSFGPATRAAVMAFQSGSGLTADGVVGPATWARLVITTRSGSSGDAVRAVQQFGLVSSPGLDPLVVDGTYGPATTERVTEFQRQWGLDTDGIAGPETWSFLSTMSPGASPWPLVKRGATQDSNWRVLAAQHLLRARGATIAADGSFGPASGAAVRTFEETLRSTDLGTTLGQLDWPSLVATVRRGDSGEAVKAAQTLVPGGLTVDGSFGALTEAAVRDFQAMFAPPSDGVVGPATWHALTQPLFD</sequence>
<proteinExistence type="predicted"/>
<dbReference type="InterPro" id="IPR002477">
    <property type="entry name" value="Peptidoglycan-bd-like"/>
</dbReference>
<reference evidence="2 3" key="1">
    <citation type="submission" date="2019-07" db="EMBL/GenBank/DDBJ databases">
        <title>Whole genome shotgun sequence of Knoellia locipacati NBRC 109775.</title>
        <authorList>
            <person name="Hosoyama A."/>
            <person name="Uohara A."/>
            <person name="Ohji S."/>
            <person name="Ichikawa N."/>
        </authorList>
    </citation>
    <scope>NUCLEOTIDE SEQUENCE [LARGE SCALE GENOMIC DNA]</scope>
    <source>
        <strain evidence="2 3">NBRC 109775</strain>
    </source>
</reference>
<name>A0A512T0N8_9MICO</name>